<dbReference type="RefSeq" id="WP_310575747.1">
    <property type="nucleotide sequence ID" value="NZ_JAVKPK010000026.1"/>
</dbReference>
<dbReference type="Proteomes" id="UP001246244">
    <property type="component" value="Unassembled WGS sequence"/>
</dbReference>
<gene>
    <name evidence="1" type="ORF">RG963_08040</name>
</gene>
<evidence type="ECO:0000313" key="1">
    <source>
        <dbReference type="EMBL" id="MDR7665721.1"/>
    </source>
</evidence>
<name>A0ABU2D155_9EURY</name>
<dbReference type="EMBL" id="JAVKPK010000026">
    <property type="protein sequence ID" value="MDR7665721.1"/>
    <property type="molecule type" value="Genomic_DNA"/>
</dbReference>
<organism evidence="1 2">
    <name type="scientific">Methanosarcina baikalica</name>
    <dbReference type="NCBI Taxonomy" id="3073890"/>
    <lineage>
        <taxon>Archaea</taxon>
        <taxon>Methanobacteriati</taxon>
        <taxon>Methanobacteriota</taxon>
        <taxon>Stenosarchaea group</taxon>
        <taxon>Methanomicrobia</taxon>
        <taxon>Methanosarcinales</taxon>
        <taxon>Methanosarcinaceae</taxon>
        <taxon>Methanosarcina</taxon>
    </lineage>
</organism>
<comment type="caution">
    <text evidence="1">The sequence shown here is derived from an EMBL/GenBank/DDBJ whole genome shotgun (WGS) entry which is preliminary data.</text>
</comment>
<accession>A0ABU2D155</accession>
<proteinExistence type="predicted"/>
<sequence length="87" mass="9759">MSSTISIELVKNKRNLNNGMIYMVKLSENDKAKLPEFVKLVKAELEKKNVKVEAKDLENSLINAYGKVSATTVESCHDICITEGSKW</sequence>
<evidence type="ECO:0000313" key="2">
    <source>
        <dbReference type="Proteomes" id="UP001246244"/>
    </source>
</evidence>
<keyword evidence="2" id="KW-1185">Reference proteome</keyword>
<reference evidence="2" key="1">
    <citation type="submission" date="2023-07" db="EMBL/GenBank/DDBJ databases">
        <title>Whole-genome sequencing of a new Methanosarcina sp. Z-7115.</title>
        <authorList>
            <person name="Zhilina T.N."/>
            <person name="Merkel A.Y."/>
        </authorList>
    </citation>
    <scope>NUCLEOTIDE SEQUENCE [LARGE SCALE GENOMIC DNA]</scope>
    <source>
        <strain evidence="2">Z-7115</strain>
    </source>
</reference>
<protein>
    <submittedName>
        <fullName evidence="1">Uncharacterized protein</fullName>
    </submittedName>
</protein>